<feature type="domain" description="RDD" evidence="7">
    <location>
        <begin position="7"/>
        <end position="127"/>
    </location>
</feature>
<reference evidence="8 9" key="1">
    <citation type="submission" date="2019-06" db="EMBL/GenBank/DDBJ databases">
        <title>A novel bacterium of genus Marinomonas, isolated from coastal sand.</title>
        <authorList>
            <person name="Huang H."/>
            <person name="Mo K."/>
            <person name="Hu Y."/>
        </authorList>
    </citation>
    <scope>NUCLEOTIDE SEQUENCE [LARGE SCALE GENOMIC DNA]</scope>
    <source>
        <strain evidence="8 9">HB171799</strain>
    </source>
</reference>
<evidence type="ECO:0000313" key="8">
    <source>
        <dbReference type="EMBL" id="TPE49640.1"/>
    </source>
</evidence>
<dbReference type="Pfam" id="PF06271">
    <property type="entry name" value="RDD"/>
    <property type="match status" value="1"/>
</dbReference>
<feature type="transmembrane region" description="Helical" evidence="6">
    <location>
        <begin position="46"/>
        <end position="64"/>
    </location>
</feature>
<keyword evidence="3 6" id="KW-0812">Transmembrane</keyword>
<dbReference type="PANTHER" id="PTHR36115:SF10">
    <property type="entry name" value="RDD DOMAIN-CONTAINING PROTEIN"/>
    <property type="match status" value="1"/>
</dbReference>
<keyword evidence="2" id="KW-1003">Cell membrane</keyword>
<evidence type="ECO:0000313" key="9">
    <source>
        <dbReference type="Proteomes" id="UP000315901"/>
    </source>
</evidence>
<dbReference type="InterPro" id="IPR010432">
    <property type="entry name" value="RDD"/>
</dbReference>
<evidence type="ECO:0000256" key="5">
    <source>
        <dbReference type="ARBA" id="ARBA00023136"/>
    </source>
</evidence>
<dbReference type="PANTHER" id="PTHR36115">
    <property type="entry name" value="PROLINE-RICH ANTIGEN HOMOLOG-RELATED"/>
    <property type="match status" value="1"/>
</dbReference>
<feature type="transmembrane region" description="Helical" evidence="6">
    <location>
        <begin position="12"/>
        <end position="34"/>
    </location>
</feature>
<dbReference type="Proteomes" id="UP000315901">
    <property type="component" value="Unassembled WGS sequence"/>
</dbReference>
<feature type="transmembrane region" description="Helical" evidence="6">
    <location>
        <begin position="96"/>
        <end position="115"/>
    </location>
</feature>
<proteinExistence type="predicted"/>
<keyword evidence="5 6" id="KW-0472">Membrane</keyword>
<name>A0A501WMS3_9GAMM</name>
<comment type="caution">
    <text evidence="8">The sequence shown here is derived from an EMBL/GenBank/DDBJ whole genome shotgun (WGS) entry which is preliminary data.</text>
</comment>
<dbReference type="GO" id="GO:0005886">
    <property type="term" value="C:plasma membrane"/>
    <property type="evidence" value="ECO:0007669"/>
    <property type="project" value="UniProtKB-SubCell"/>
</dbReference>
<evidence type="ECO:0000259" key="7">
    <source>
        <dbReference type="Pfam" id="PF06271"/>
    </source>
</evidence>
<dbReference type="InterPro" id="IPR051791">
    <property type="entry name" value="Pra-immunoreactive"/>
</dbReference>
<evidence type="ECO:0000256" key="1">
    <source>
        <dbReference type="ARBA" id="ARBA00004651"/>
    </source>
</evidence>
<protein>
    <submittedName>
        <fullName evidence="8">RDD family protein</fullName>
    </submittedName>
</protein>
<dbReference type="EMBL" id="VFRR01000023">
    <property type="protein sequence ID" value="TPE49640.1"/>
    <property type="molecule type" value="Genomic_DNA"/>
</dbReference>
<sequence>MEERKVNLWRRLAAGFYDSLLLIAMYFLVGWLMVMLNDGEAVEGPWLFWLLLLVAEIFFAKFWCNPGQTLGMQVWKFRVEQLDGRPLTFRQATARLLFSLVSWGCLGLGFLWALFDKEQRTWHDIWSQTRLVYIDHKKNAKAG</sequence>
<dbReference type="AlphaFoldDB" id="A0A501WMS3"/>
<keyword evidence="9" id="KW-1185">Reference proteome</keyword>
<gene>
    <name evidence="8" type="ORF">FJM67_11640</name>
</gene>
<evidence type="ECO:0000256" key="3">
    <source>
        <dbReference type="ARBA" id="ARBA00022692"/>
    </source>
</evidence>
<dbReference type="RefSeq" id="WP_140589484.1">
    <property type="nucleotide sequence ID" value="NZ_VFRR01000023.1"/>
</dbReference>
<evidence type="ECO:0000256" key="2">
    <source>
        <dbReference type="ARBA" id="ARBA00022475"/>
    </source>
</evidence>
<comment type="subcellular location">
    <subcellularLocation>
        <location evidence="1">Cell membrane</location>
        <topology evidence="1">Multi-pass membrane protein</topology>
    </subcellularLocation>
</comment>
<evidence type="ECO:0000256" key="4">
    <source>
        <dbReference type="ARBA" id="ARBA00022989"/>
    </source>
</evidence>
<dbReference type="OrthoDB" id="9793824at2"/>
<organism evidence="8 9">
    <name type="scientific">Maribrevibacterium harenarium</name>
    <dbReference type="NCBI Taxonomy" id="2589817"/>
    <lineage>
        <taxon>Bacteria</taxon>
        <taxon>Pseudomonadati</taxon>
        <taxon>Pseudomonadota</taxon>
        <taxon>Gammaproteobacteria</taxon>
        <taxon>Oceanospirillales</taxon>
        <taxon>Oceanospirillaceae</taxon>
        <taxon>Maribrevibacterium</taxon>
    </lineage>
</organism>
<keyword evidence="4 6" id="KW-1133">Transmembrane helix</keyword>
<accession>A0A501WMS3</accession>
<evidence type="ECO:0000256" key="6">
    <source>
        <dbReference type="SAM" id="Phobius"/>
    </source>
</evidence>